<comment type="caution">
    <text evidence="2">The sequence shown here is derived from an EMBL/GenBank/DDBJ whole genome shotgun (WGS) entry which is preliminary data.</text>
</comment>
<proteinExistence type="predicted"/>
<evidence type="ECO:0000313" key="2">
    <source>
        <dbReference type="EMBL" id="KAJ6234544.1"/>
    </source>
</evidence>
<name>A0ABQ8XR33_9EUKA</name>
<accession>A0ABQ8XR33</accession>
<dbReference type="Proteomes" id="UP001150062">
    <property type="component" value="Unassembled WGS sequence"/>
</dbReference>
<evidence type="ECO:0000313" key="3">
    <source>
        <dbReference type="Proteomes" id="UP001150062"/>
    </source>
</evidence>
<dbReference type="InterPro" id="IPR011009">
    <property type="entry name" value="Kinase-like_dom_sf"/>
</dbReference>
<organism evidence="2 3">
    <name type="scientific">Anaeramoeba flamelloides</name>
    <dbReference type="NCBI Taxonomy" id="1746091"/>
    <lineage>
        <taxon>Eukaryota</taxon>
        <taxon>Metamonada</taxon>
        <taxon>Anaeramoebidae</taxon>
        <taxon>Anaeramoeba</taxon>
    </lineage>
</organism>
<dbReference type="EMBL" id="JAOAOG010000269">
    <property type="protein sequence ID" value="KAJ6234544.1"/>
    <property type="molecule type" value="Genomic_DNA"/>
</dbReference>
<feature type="compositionally biased region" description="Basic residues" evidence="1">
    <location>
        <begin position="191"/>
        <end position="201"/>
    </location>
</feature>
<feature type="compositionally biased region" description="Basic and acidic residues" evidence="1">
    <location>
        <begin position="220"/>
        <end position="241"/>
    </location>
</feature>
<reference evidence="2" key="1">
    <citation type="submission" date="2022-08" db="EMBL/GenBank/DDBJ databases">
        <title>Novel sulfate-reducing endosymbionts in the free-living metamonad Anaeramoeba.</title>
        <authorList>
            <person name="Jerlstrom-Hultqvist J."/>
            <person name="Cepicka I."/>
            <person name="Gallot-Lavallee L."/>
            <person name="Salas-Leiva D."/>
            <person name="Curtis B.A."/>
            <person name="Zahonova K."/>
            <person name="Pipaliya S."/>
            <person name="Dacks J."/>
            <person name="Roger A.J."/>
        </authorList>
    </citation>
    <scope>NUCLEOTIDE SEQUENCE</scope>
    <source>
        <strain evidence="2">Schooner1</strain>
    </source>
</reference>
<protein>
    <submittedName>
        <fullName evidence="2">Myb protein</fullName>
    </submittedName>
</protein>
<evidence type="ECO:0000256" key="1">
    <source>
        <dbReference type="SAM" id="MobiDB-lite"/>
    </source>
</evidence>
<sequence>MDKKHVKLLNRSNQFVVWVFSTKSFTLLRNEILNAETSYEYHYPNYVCYSTSYYISYYNPGCYVPAEILTHLLGLGTPQVRNILCTVYFPLNRGALLSVFLFAEEEGCKTAVEWCLSQEPYLSDFELLLIASSMNYESIRVRLIRHVFTLNEKIRQDPKYRALLIVNAISNNSKRQKILSKLNHSLFQTKKQNKKKKHNQSKNKEHQKNQNKKQSNKCQDQNKKPNHNQKDQNKKPNHNNENETTNKNYFQQECQKILKKKRKLLGDCVCGCSIGYLIKNNYVLVKEFAGIGKSSWVQLVHLKGNEKKMFVVKTRTQTEPHKTETLRKQLLKGQFWNQIKLSDLEWDLKTYHTTSNDQPKSYVILQQYVPGKTLKQLMKEDVSRVFKQESVYCKSLVQFYRNAIQSGYYISGLNYENFIFRESDSRFILIDSDTIYYLDTINELWHKYRSEMFSKWTRQEDFVFIQPISIFVNYFEKEVLPGLKINRKVNPEKEVYISKEEYLYHYNLAFEEDTTTKTVYNPRPNKKIVL</sequence>
<dbReference type="SUPFAM" id="SSF56112">
    <property type="entry name" value="Protein kinase-like (PK-like)"/>
    <property type="match status" value="1"/>
</dbReference>
<keyword evidence="3" id="KW-1185">Reference proteome</keyword>
<feature type="region of interest" description="Disordered" evidence="1">
    <location>
        <begin position="189"/>
        <end position="247"/>
    </location>
</feature>
<gene>
    <name evidence="2" type="ORF">M0813_29134</name>
</gene>